<dbReference type="Pfam" id="PF04674">
    <property type="entry name" value="Phi_1"/>
    <property type="match status" value="1"/>
</dbReference>
<dbReference type="Gene3D" id="3.20.20.80">
    <property type="entry name" value="Glycosidases"/>
    <property type="match status" value="1"/>
</dbReference>
<evidence type="ECO:0000313" key="11">
    <source>
        <dbReference type="EMBL" id="OIW14715.1"/>
    </source>
</evidence>
<evidence type="ECO:0000256" key="6">
    <source>
        <dbReference type="ARBA" id="ARBA00022801"/>
    </source>
</evidence>
<evidence type="ECO:0000256" key="7">
    <source>
        <dbReference type="ARBA" id="ARBA00023277"/>
    </source>
</evidence>
<evidence type="ECO:0000256" key="1">
    <source>
        <dbReference type="ARBA" id="ARBA00004271"/>
    </source>
</evidence>
<dbReference type="AlphaFoldDB" id="A0A4P1RNC1"/>
<dbReference type="GO" id="GO:0000272">
    <property type="term" value="P:polysaccharide catabolic process"/>
    <property type="evidence" value="ECO:0007669"/>
    <property type="project" value="UniProtKB-KW"/>
</dbReference>
<evidence type="ECO:0000313" key="12">
    <source>
        <dbReference type="Proteomes" id="UP000188354"/>
    </source>
</evidence>
<keyword evidence="7" id="KW-0119">Carbohydrate metabolism</keyword>
<dbReference type="Pfam" id="PF00331">
    <property type="entry name" value="Glyco_hydro_10"/>
    <property type="match status" value="1"/>
</dbReference>
<dbReference type="Gramene" id="OIW14715">
    <property type="protein sequence ID" value="OIW14715"/>
    <property type="gene ID" value="TanjilG_33057"/>
</dbReference>
<dbReference type="InterPro" id="IPR017853">
    <property type="entry name" value="GH"/>
</dbReference>
<dbReference type="SUPFAM" id="SSF51445">
    <property type="entry name" value="(Trans)glycosidases"/>
    <property type="match status" value="1"/>
</dbReference>
<keyword evidence="6" id="KW-0378">Hydrolase</keyword>
<evidence type="ECO:0000256" key="3">
    <source>
        <dbReference type="ARBA" id="ARBA00022523"/>
    </source>
</evidence>
<dbReference type="Proteomes" id="UP000188354">
    <property type="component" value="Chromosome LG03"/>
</dbReference>
<dbReference type="EMBL" id="CM007363">
    <property type="protein sequence ID" value="OIW14715.1"/>
    <property type="molecule type" value="Genomic_DNA"/>
</dbReference>
<evidence type="ECO:0000256" key="4">
    <source>
        <dbReference type="ARBA" id="ARBA00022525"/>
    </source>
</evidence>
<organism evidence="11 12">
    <name type="scientific">Lupinus angustifolius</name>
    <name type="common">Narrow-leaved blue lupine</name>
    <dbReference type="NCBI Taxonomy" id="3871"/>
    <lineage>
        <taxon>Eukaryota</taxon>
        <taxon>Viridiplantae</taxon>
        <taxon>Streptophyta</taxon>
        <taxon>Embryophyta</taxon>
        <taxon>Tracheophyta</taxon>
        <taxon>Spermatophyta</taxon>
        <taxon>Magnoliopsida</taxon>
        <taxon>eudicotyledons</taxon>
        <taxon>Gunneridae</taxon>
        <taxon>Pentapetalae</taxon>
        <taxon>rosids</taxon>
        <taxon>fabids</taxon>
        <taxon>Fabales</taxon>
        <taxon>Fabaceae</taxon>
        <taxon>Papilionoideae</taxon>
        <taxon>50 kb inversion clade</taxon>
        <taxon>genistoids sensu lato</taxon>
        <taxon>core genistoids</taxon>
        <taxon>Genisteae</taxon>
        <taxon>Lupinus</taxon>
    </lineage>
</organism>
<keyword evidence="3" id="KW-0052">Apoplast</keyword>
<feature type="domain" description="GH10" evidence="10">
    <location>
        <begin position="405"/>
        <end position="701"/>
    </location>
</feature>
<evidence type="ECO:0000256" key="9">
    <source>
        <dbReference type="ARBA" id="ARBA00023591"/>
    </source>
</evidence>
<dbReference type="PROSITE" id="PS51760">
    <property type="entry name" value="GH10_2"/>
    <property type="match status" value="1"/>
</dbReference>
<name>A0A4P1RNC1_LUPAN</name>
<dbReference type="STRING" id="3871.A0A4P1RNC1"/>
<evidence type="ECO:0000256" key="5">
    <source>
        <dbReference type="ARBA" id="ARBA00022729"/>
    </source>
</evidence>
<reference evidence="11 12" key="1">
    <citation type="journal article" date="2017" name="Plant Biotechnol. J.">
        <title>A comprehensive draft genome sequence for lupin (Lupinus angustifolius), an emerging health food: insights into plant-microbe interactions and legume evolution.</title>
        <authorList>
            <person name="Hane J.K."/>
            <person name="Ming Y."/>
            <person name="Kamphuis L.G."/>
            <person name="Nelson M.N."/>
            <person name="Garg G."/>
            <person name="Atkins C.A."/>
            <person name="Bayer P.E."/>
            <person name="Bravo A."/>
            <person name="Bringans S."/>
            <person name="Cannon S."/>
            <person name="Edwards D."/>
            <person name="Foley R."/>
            <person name="Gao L.L."/>
            <person name="Harrison M.J."/>
            <person name="Huang W."/>
            <person name="Hurgobin B."/>
            <person name="Li S."/>
            <person name="Liu C.W."/>
            <person name="McGrath A."/>
            <person name="Morahan G."/>
            <person name="Murray J."/>
            <person name="Weller J."/>
            <person name="Jian J."/>
            <person name="Singh K.B."/>
        </authorList>
    </citation>
    <scope>NUCLEOTIDE SEQUENCE [LARGE SCALE GENOMIC DNA]</scope>
    <source>
        <strain evidence="12">cv. Tanjil</strain>
        <tissue evidence="11">Whole plant</tissue>
    </source>
</reference>
<dbReference type="InterPro" id="IPR001000">
    <property type="entry name" value="GH10_dom"/>
</dbReference>
<dbReference type="InterPro" id="IPR006766">
    <property type="entry name" value="EXORDIUM-like"/>
</dbReference>
<gene>
    <name evidence="11" type="ORF">TanjilG_33057</name>
</gene>
<dbReference type="PANTHER" id="PTHR31490">
    <property type="entry name" value="GLYCOSYL HYDROLASE"/>
    <property type="match status" value="1"/>
</dbReference>
<keyword evidence="12" id="KW-1185">Reference proteome</keyword>
<dbReference type="GO" id="GO:0031176">
    <property type="term" value="F:endo-1,4-beta-xylanase activity"/>
    <property type="evidence" value="ECO:0007669"/>
    <property type="project" value="UniProtKB-ARBA"/>
</dbReference>
<proteinExistence type="inferred from homology"/>
<protein>
    <recommendedName>
        <fullName evidence="10">GH10 domain-containing protein</fullName>
    </recommendedName>
</protein>
<keyword evidence="8" id="KW-0624">Polysaccharide degradation</keyword>
<dbReference type="PANTHER" id="PTHR31490:SF3">
    <property type="entry name" value="GLYCOSYL HYDROLASE FAMILY 10 PROTEIN"/>
    <property type="match status" value="1"/>
</dbReference>
<keyword evidence="4" id="KW-0964">Secreted</keyword>
<keyword evidence="5" id="KW-0732">Signal</keyword>
<evidence type="ECO:0000256" key="8">
    <source>
        <dbReference type="ARBA" id="ARBA00023326"/>
    </source>
</evidence>
<dbReference type="SMART" id="SM00633">
    <property type="entry name" value="Glyco_10"/>
    <property type="match status" value="1"/>
</dbReference>
<comment type="subcellular location">
    <subcellularLocation>
        <location evidence="1">Secreted</location>
        <location evidence="1">Extracellular space</location>
        <location evidence="1">Apoplast</location>
    </subcellularLocation>
</comment>
<accession>A0A4P1RNC1</accession>
<evidence type="ECO:0000259" key="10">
    <source>
        <dbReference type="PROSITE" id="PS51760"/>
    </source>
</evidence>
<sequence length="759" mass="84355">MEDEVTPPITNHRGHTLAGQLNIGILWYGPITNVQRKSILSFFRSLNTNAGPQPQVSSWWKVVESYGGGRIPVKVVNQVSDPNYSLGKVLIKDFIKMLLPKATAGKSNTVAVIIATKGVTVQDMCAGSCAQHGLIENQVYVAVGDPEEECPECAWPFLKTPGKPGPVVRPPSGDVGADAMVKLLAGGLAGVVTNPFGDGFYSTARGDVTVEASTKCPDTFAAVNGEKLSKFVLPAIWNPATSTCWTHGPLYDSTAYTKCKMQPEEPLYGGGIFKNESHFVGGSITNNIATNYVNVWVRIGGSSFAMIRASLETDKEAYECIGTVLAKSGCWSFLKGGFVLDWPSNLSTILFQNADGKDINIDVASQSLQPFTKQEWRVNQHYIINTRRKRAVTVHVSDSNGNIFQGAAINIEQISKDFPIGSAIAKTILGNLPYQNWFVKRFNAAVFENELKWYATEFEQGKVNYTIPDQMMQFVRANKIIARGHNIFWEDPKYTPAWIHNLTSIQLQSAVNSRIKSLMRQYKEEFIHWDVSNERLHFDFYEQRLGPNASLHFFETAHKSDPLATLFMNDFNVVETCSDANSTVDAYISRIRDMQKSDVFMGGIGLEGHFTKPNPPLIRAILDKLATLGLPIWLTEIDISKTLDKDTQAIYLEEVLREGFSHPSVNGIMLWTALHSKGCYQMCLTDNDFKNLPAGDVVDKLLEEWQTGLVEGTTDSHGSYSFYGFLGEYRINVKYGKRTVNSTFSLCKGEETRHFTITV</sequence>
<dbReference type="GO" id="GO:0048046">
    <property type="term" value="C:apoplast"/>
    <property type="evidence" value="ECO:0007669"/>
    <property type="project" value="UniProtKB-SubCell"/>
</dbReference>
<comment type="similarity">
    <text evidence="9">Belongs to the EXORDIUM family.</text>
</comment>
<dbReference type="InterPro" id="IPR044846">
    <property type="entry name" value="GH10"/>
</dbReference>
<comment type="similarity">
    <text evidence="2">Belongs to the glycosyl hydrolase 10 (cellulase F) family.</text>
</comment>
<evidence type="ECO:0000256" key="2">
    <source>
        <dbReference type="ARBA" id="ARBA00007495"/>
    </source>
</evidence>